<reference evidence="1" key="2">
    <citation type="journal article" date="2015" name="Data Brief">
        <title>Shoot transcriptome of the giant reed, Arundo donax.</title>
        <authorList>
            <person name="Barrero R.A."/>
            <person name="Guerrero F.D."/>
            <person name="Moolhuijzen P."/>
            <person name="Goolsby J.A."/>
            <person name="Tidwell J."/>
            <person name="Bellgard S.E."/>
            <person name="Bellgard M.I."/>
        </authorList>
    </citation>
    <scope>NUCLEOTIDE SEQUENCE</scope>
    <source>
        <tissue evidence="1">Shoot tissue taken approximately 20 cm above the soil surface</tissue>
    </source>
</reference>
<protein>
    <submittedName>
        <fullName evidence="1">Uncharacterized protein</fullName>
    </submittedName>
</protein>
<sequence>MAPIPVSLVPCPLPILRWPRERTSKTQPTMVHRKHSMAGLENRELADHLLHNGCQI</sequence>
<proteinExistence type="predicted"/>
<evidence type="ECO:0000313" key="1">
    <source>
        <dbReference type="EMBL" id="JAD34894.1"/>
    </source>
</evidence>
<dbReference type="AlphaFoldDB" id="A0A0A8Z655"/>
<name>A0A0A8Z655_ARUDO</name>
<accession>A0A0A8Z655</accession>
<reference evidence="1" key="1">
    <citation type="submission" date="2014-09" db="EMBL/GenBank/DDBJ databases">
        <authorList>
            <person name="Magalhaes I.L.F."/>
            <person name="Oliveira U."/>
            <person name="Santos F.R."/>
            <person name="Vidigal T.H.D.A."/>
            <person name="Brescovit A.D."/>
            <person name="Santos A.J."/>
        </authorList>
    </citation>
    <scope>NUCLEOTIDE SEQUENCE</scope>
    <source>
        <tissue evidence="1">Shoot tissue taken approximately 20 cm above the soil surface</tissue>
    </source>
</reference>
<dbReference type="EMBL" id="GBRH01263001">
    <property type="protein sequence ID" value="JAD34894.1"/>
    <property type="molecule type" value="Transcribed_RNA"/>
</dbReference>
<organism evidence="1">
    <name type="scientific">Arundo donax</name>
    <name type="common">Giant reed</name>
    <name type="synonym">Donax arundinaceus</name>
    <dbReference type="NCBI Taxonomy" id="35708"/>
    <lineage>
        <taxon>Eukaryota</taxon>
        <taxon>Viridiplantae</taxon>
        <taxon>Streptophyta</taxon>
        <taxon>Embryophyta</taxon>
        <taxon>Tracheophyta</taxon>
        <taxon>Spermatophyta</taxon>
        <taxon>Magnoliopsida</taxon>
        <taxon>Liliopsida</taxon>
        <taxon>Poales</taxon>
        <taxon>Poaceae</taxon>
        <taxon>PACMAD clade</taxon>
        <taxon>Arundinoideae</taxon>
        <taxon>Arundineae</taxon>
        <taxon>Arundo</taxon>
    </lineage>
</organism>